<dbReference type="Gene3D" id="1.10.10.60">
    <property type="entry name" value="Homeodomain-like"/>
    <property type="match status" value="2"/>
</dbReference>
<evidence type="ECO:0000313" key="7">
    <source>
        <dbReference type="EMBL" id="PRB87795.1"/>
    </source>
</evidence>
<dbReference type="PANTHER" id="PTHR43280:SF28">
    <property type="entry name" value="HTH-TYPE TRANSCRIPTIONAL ACTIVATOR RHAS"/>
    <property type="match status" value="1"/>
</dbReference>
<comment type="caution">
    <text evidence="6">The sequence shown here is derived from an EMBL/GenBank/DDBJ whole genome shotgun (WGS) entry which is preliminary data.</text>
</comment>
<dbReference type="GO" id="GO:0043565">
    <property type="term" value="F:sequence-specific DNA binding"/>
    <property type="evidence" value="ECO:0007669"/>
    <property type="project" value="InterPro"/>
</dbReference>
<evidence type="ECO:0000313" key="6">
    <source>
        <dbReference type="EMBL" id="PRB84806.1"/>
    </source>
</evidence>
<name>A0A2S9CWI0_CHRCI</name>
<dbReference type="SUPFAM" id="SSF48452">
    <property type="entry name" value="TPR-like"/>
    <property type="match status" value="2"/>
</dbReference>
<dbReference type="PROSITE" id="PS01124">
    <property type="entry name" value="HTH_ARAC_FAMILY_2"/>
    <property type="match status" value="1"/>
</dbReference>
<evidence type="ECO:0000256" key="4">
    <source>
        <dbReference type="SAM" id="Phobius"/>
    </source>
</evidence>
<proteinExistence type="predicted"/>
<evidence type="ECO:0000313" key="9">
    <source>
        <dbReference type="Proteomes" id="UP000238534"/>
    </source>
</evidence>
<feature type="domain" description="HTH araC/xylS-type" evidence="5">
    <location>
        <begin position="452"/>
        <end position="564"/>
    </location>
</feature>
<dbReference type="InterPro" id="IPR018060">
    <property type="entry name" value="HTH_AraC"/>
</dbReference>
<dbReference type="SUPFAM" id="SSF46689">
    <property type="entry name" value="Homeodomain-like"/>
    <property type="match status" value="1"/>
</dbReference>
<dbReference type="OrthoDB" id="5295174at2"/>
<evidence type="ECO:0000256" key="3">
    <source>
        <dbReference type="ARBA" id="ARBA00023163"/>
    </source>
</evidence>
<organism evidence="6 9">
    <name type="scientific">Chryseobacterium culicis</name>
    <dbReference type="NCBI Taxonomy" id="680127"/>
    <lineage>
        <taxon>Bacteria</taxon>
        <taxon>Pseudomonadati</taxon>
        <taxon>Bacteroidota</taxon>
        <taxon>Flavobacteriia</taxon>
        <taxon>Flavobacteriales</taxon>
        <taxon>Weeksellaceae</taxon>
        <taxon>Chryseobacterium group</taxon>
        <taxon>Chryseobacterium</taxon>
    </lineage>
</organism>
<dbReference type="InterPro" id="IPR009057">
    <property type="entry name" value="Homeodomain-like_sf"/>
</dbReference>
<dbReference type="EMBL" id="PCPP01000001">
    <property type="protein sequence ID" value="PRB84806.1"/>
    <property type="molecule type" value="Genomic_DNA"/>
</dbReference>
<dbReference type="AlphaFoldDB" id="A0A2S9CWI0"/>
<keyword evidence="2" id="KW-0238">DNA-binding</keyword>
<keyword evidence="3" id="KW-0804">Transcription</keyword>
<reference evidence="8 9" key="1">
    <citation type="submission" date="2017-09" db="EMBL/GenBank/DDBJ databases">
        <title>Genomic, metabolic, and phenotypic characteristics of bacterial isolates from the natural microbiome of the model nematode Caenorhabditis elegans.</title>
        <authorList>
            <person name="Zimmermann J."/>
            <person name="Obeng N."/>
            <person name="Yang W."/>
            <person name="Obeng O."/>
            <person name="Kissoyan K."/>
            <person name="Pees B."/>
            <person name="Dirksen P."/>
            <person name="Hoppner M."/>
            <person name="Franke A."/>
            <person name="Rosenstiel P."/>
            <person name="Leippe M."/>
            <person name="Dierking K."/>
            <person name="Kaleta C."/>
            <person name="Schulenburg H."/>
        </authorList>
    </citation>
    <scope>NUCLEOTIDE SEQUENCE [LARGE SCALE GENOMIC DNA]</scope>
    <source>
        <strain evidence="6 9">MYb25</strain>
        <strain evidence="7 8">MYb44</strain>
    </source>
</reference>
<dbReference type="Pfam" id="PF12833">
    <property type="entry name" value="HTH_18"/>
    <property type="match status" value="1"/>
</dbReference>
<accession>A0A2S9CWI0</accession>
<dbReference type="EMBL" id="PCPH01000007">
    <property type="protein sequence ID" value="PRB87795.1"/>
    <property type="molecule type" value="Genomic_DNA"/>
</dbReference>
<keyword evidence="4" id="KW-0812">Transmembrane</keyword>
<feature type="transmembrane region" description="Helical" evidence="4">
    <location>
        <begin position="376"/>
        <end position="396"/>
    </location>
</feature>
<gene>
    <name evidence="6" type="ORF">CQ022_00520</name>
    <name evidence="7" type="ORF">CQ033_20355</name>
</gene>
<dbReference type="SMART" id="SM00342">
    <property type="entry name" value="HTH_ARAC"/>
    <property type="match status" value="1"/>
</dbReference>
<dbReference type="InterPro" id="IPR011990">
    <property type="entry name" value="TPR-like_helical_dom_sf"/>
</dbReference>
<dbReference type="RefSeq" id="WP_105684321.1">
    <property type="nucleotide sequence ID" value="NZ_JBBGZD010000001.1"/>
</dbReference>
<keyword evidence="4" id="KW-1133">Transmembrane helix</keyword>
<keyword evidence="8" id="KW-1185">Reference proteome</keyword>
<dbReference type="GO" id="GO:0003700">
    <property type="term" value="F:DNA-binding transcription factor activity"/>
    <property type="evidence" value="ECO:0007669"/>
    <property type="project" value="InterPro"/>
</dbReference>
<dbReference type="PANTHER" id="PTHR43280">
    <property type="entry name" value="ARAC-FAMILY TRANSCRIPTIONAL REGULATOR"/>
    <property type="match status" value="1"/>
</dbReference>
<keyword evidence="4" id="KW-0472">Membrane</keyword>
<evidence type="ECO:0000259" key="5">
    <source>
        <dbReference type="PROSITE" id="PS01124"/>
    </source>
</evidence>
<dbReference type="Proteomes" id="UP000238325">
    <property type="component" value="Unassembled WGS sequence"/>
</dbReference>
<evidence type="ECO:0000313" key="8">
    <source>
        <dbReference type="Proteomes" id="UP000238325"/>
    </source>
</evidence>
<evidence type="ECO:0000256" key="2">
    <source>
        <dbReference type="ARBA" id="ARBA00023125"/>
    </source>
</evidence>
<protein>
    <recommendedName>
        <fullName evidence="5">HTH araC/xylS-type domain-containing protein</fullName>
    </recommendedName>
</protein>
<sequence>MKQIFLLLFTFFCSLFFTQSKIDSLRLLNYEELKNKFNVYDESNKKLEAKAISQYYLSKAKKEKNILETAEGYNLIHLTEDFPLALKYVDSMAMITKNVKGDIYPARTFIIKGNLYYKYDNLKAALDNYILGLEYSKRQKNVKQIAYANMNIAYLNSYMGNNKEAAKTFRYYLLNSQNITDEYQHDQMRVSLAYCYIKINKIDSARFFIQEGLNSPFVKKNKYNMNQYLYLSGQLNLKTKNYQTAIAELTKAYNYFSSINDNNQNFVLYSLGKCYEELHNKQETIKYFTQIDAHVKETEVTFPELGDVYTVLIDYYRESGDKEKQLYYIDRFLKVDKKLDDQFRYLSTELHKKYDTPNLLQEKEDIINELKNKKTFLYASVSILILILLMFIYFYFKTKKAEKRHRKIAQDLIHLIEKRNLETIENKNDQQIEAEEPVKAESESKTIKTVPEDVAQSILKDLDTFENKRHFLKNGITLTSLAKNIKTNTAYLSEIINTHKDKNFTTYLNDLRIDYVLDQLVKDKKFRSYKLPVIAEEIGYNNVQAFSIAFKKRTGTTPSIYIKEIEKSISG</sequence>
<dbReference type="Gene3D" id="1.25.40.10">
    <property type="entry name" value="Tetratricopeptide repeat domain"/>
    <property type="match status" value="2"/>
</dbReference>
<keyword evidence="1" id="KW-0805">Transcription regulation</keyword>
<evidence type="ECO:0000256" key="1">
    <source>
        <dbReference type="ARBA" id="ARBA00023015"/>
    </source>
</evidence>
<dbReference type="Proteomes" id="UP000238534">
    <property type="component" value="Unassembled WGS sequence"/>
</dbReference>